<dbReference type="Proteomes" id="UP001595952">
    <property type="component" value="Unassembled WGS sequence"/>
</dbReference>
<comment type="caution">
    <text evidence="1">The sequence shown here is derived from an EMBL/GenBank/DDBJ whole genome shotgun (WGS) entry which is preliminary data.</text>
</comment>
<gene>
    <name evidence="1" type="ORF">ACFO0D_18495</name>
</gene>
<sequence>MHNPLQASLPADLAAGLTAHAEGLRARFLKRQTLTPEDLSVTLRWAEQAMDPDQPASVKSLAKQAQHLAWLLASPWPEALLEQAVVTRPDLGGLQIGGMPVFVRTTCAQKVEPTWRLVLGAAAPAATSASYMVKASTFPEFVEQIDAFVSYWRGAQHVRHARQHR</sequence>
<proteinExistence type="predicted"/>
<evidence type="ECO:0000313" key="2">
    <source>
        <dbReference type="Proteomes" id="UP001595952"/>
    </source>
</evidence>
<name>A0ABV9IEA4_9DEIO</name>
<accession>A0ABV9IEA4</accession>
<dbReference type="RefSeq" id="WP_380063299.1">
    <property type="nucleotide sequence ID" value="NZ_JBHSEI010000015.1"/>
</dbReference>
<organism evidence="1 2">
    <name type="scientific">Deinococcus hohokamensis</name>
    <dbReference type="NCBI Taxonomy" id="309883"/>
    <lineage>
        <taxon>Bacteria</taxon>
        <taxon>Thermotogati</taxon>
        <taxon>Deinococcota</taxon>
        <taxon>Deinococci</taxon>
        <taxon>Deinococcales</taxon>
        <taxon>Deinococcaceae</taxon>
        <taxon>Deinococcus</taxon>
    </lineage>
</organism>
<protein>
    <recommendedName>
        <fullName evidence="3">DUF3806 domain-containing protein</fullName>
    </recommendedName>
</protein>
<evidence type="ECO:0008006" key="3">
    <source>
        <dbReference type="Google" id="ProtNLM"/>
    </source>
</evidence>
<dbReference type="EMBL" id="JBHSEI010000015">
    <property type="protein sequence ID" value="MFC4640323.1"/>
    <property type="molecule type" value="Genomic_DNA"/>
</dbReference>
<evidence type="ECO:0000313" key="1">
    <source>
        <dbReference type="EMBL" id="MFC4640323.1"/>
    </source>
</evidence>
<keyword evidence="2" id="KW-1185">Reference proteome</keyword>
<reference evidence="2" key="1">
    <citation type="journal article" date="2019" name="Int. J. Syst. Evol. Microbiol.">
        <title>The Global Catalogue of Microorganisms (GCM) 10K type strain sequencing project: providing services to taxonomists for standard genome sequencing and annotation.</title>
        <authorList>
            <consortium name="The Broad Institute Genomics Platform"/>
            <consortium name="The Broad Institute Genome Sequencing Center for Infectious Disease"/>
            <person name="Wu L."/>
            <person name="Ma J."/>
        </authorList>
    </citation>
    <scope>NUCLEOTIDE SEQUENCE [LARGE SCALE GENOMIC DNA]</scope>
    <source>
        <strain evidence="2">CCUG 55995</strain>
    </source>
</reference>